<evidence type="ECO:0000313" key="2">
    <source>
        <dbReference type="EMBL" id="ACM31212.1"/>
    </source>
</evidence>
<evidence type="ECO:0000313" key="3">
    <source>
        <dbReference type="Proteomes" id="UP000001600"/>
    </source>
</evidence>
<proteinExistence type="predicted"/>
<dbReference type="Proteomes" id="UP000001600">
    <property type="component" value="Plasmid pAtK84c"/>
</dbReference>
<dbReference type="NCBIfam" id="NF033572">
    <property type="entry name" value="transpos_ISKra4"/>
    <property type="match status" value="1"/>
</dbReference>
<dbReference type="EMBL" id="CP000631">
    <property type="protein sequence ID" value="ACM31212.1"/>
    <property type="molecule type" value="Genomic_DNA"/>
</dbReference>
<organism evidence="2 3">
    <name type="scientific">Rhizobium rhizogenes (strain K84 / ATCC BAA-868)</name>
    <name type="common">Agrobacterium radiobacter</name>
    <dbReference type="NCBI Taxonomy" id="311403"/>
    <lineage>
        <taxon>Bacteria</taxon>
        <taxon>Pseudomonadati</taxon>
        <taxon>Pseudomonadota</taxon>
        <taxon>Alphaproteobacteria</taxon>
        <taxon>Hyphomicrobiales</taxon>
        <taxon>Rhizobiaceae</taxon>
        <taxon>Rhizobium/Agrobacterium group</taxon>
        <taxon>Rhizobium</taxon>
    </lineage>
</organism>
<dbReference type="HOGENOM" id="CLU_047254_1_1_5"/>
<name>B9JPZ3_RHIR8</name>
<accession>B9JPZ3</accession>
<protein>
    <recommendedName>
        <fullName evidence="4">ISKra4 family transposase</fullName>
    </recommendedName>
</protein>
<feature type="coiled-coil region" evidence="1">
    <location>
        <begin position="41"/>
        <end position="68"/>
    </location>
</feature>
<keyword evidence="1" id="KW-0175">Coiled coil</keyword>
<gene>
    <name evidence="2" type="ordered locus">Arad_12171</name>
</gene>
<dbReference type="AlphaFoldDB" id="B9JPZ3"/>
<evidence type="ECO:0008006" key="4">
    <source>
        <dbReference type="Google" id="ProtNLM"/>
    </source>
</evidence>
<reference evidence="2 3" key="1">
    <citation type="journal article" date="2009" name="J. Bacteriol.">
        <title>Genome sequences of three Agrobacterium biovars help elucidate the evolution of multichromosome genomes in bacteria.</title>
        <authorList>
            <person name="Slater S.C."/>
            <person name="Goldman B.S."/>
            <person name="Goodner B."/>
            <person name="Setubal J.C."/>
            <person name="Farrand S.K."/>
            <person name="Nester E.W."/>
            <person name="Burr T.J."/>
            <person name="Banta L."/>
            <person name="Dickerman A.W."/>
            <person name="Paulsen I."/>
            <person name="Otten L."/>
            <person name="Suen G."/>
            <person name="Welch R."/>
            <person name="Almeida N.F."/>
            <person name="Arnold F."/>
            <person name="Burton O.T."/>
            <person name="Du Z."/>
            <person name="Ewing A."/>
            <person name="Godsy E."/>
            <person name="Heisel S."/>
            <person name="Houmiel K.L."/>
            <person name="Jhaveri J."/>
            <person name="Lu J."/>
            <person name="Miller N.M."/>
            <person name="Norton S."/>
            <person name="Chen Q."/>
            <person name="Phoolcharoen W."/>
            <person name="Ohlin V."/>
            <person name="Ondrusek D."/>
            <person name="Pride N."/>
            <person name="Stricklin S.L."/>
            <person name="Sun J."/>
            <person name="Wheeler C."/>
            <person name="Wilson L."/>
            <person name="Zhu H."/>
            <person name="Wood D.W."/>
        </authorList>
    </citation>
    <scope>NUCLEOTIDE SEQUENCE [LARGE SCALE GENOMIC DNA]</scope>
    <source>
        <strain evidence="3">K84 / ATCC BAA-868</strain>
        <plasmid evidence="2 3">pAtK84c</plasmid>
    </source>
</reference>
<keyword evidence="2" id="KW-0614">Plasmid</keyword>
<evidence type="ECO:0000256" key="1">
    <source>
        <dbReference type="SAM" id="Coils"/>
    </source>
</evidence>
<dbReference type="KEGG" id="ara:Arad_12171"/>
<geneLocation type="plasmid" evidence="2 3">
    <name>pAtK84c</name>
</geneLocation>
<sequence>MENASRKNDMRARLVLEIVGDNGETIATETVADLVKVTKGAEDLGLSLSEAKTLLAKLQQKMVETQVDVWLRQYHEGDGRALRHKGYYPVTFHTLFGDVRLKSPRYCLPRRDRSNGPVTVSPLRQLIPDHVAPERLYLETRWASLVPYAAAAELLADMLPIDCGSNATTVRQHALRTASRIEQELTEERVSFMQNSCLRDWMDLPIPDGRIVIGLDGGYVRDRDDRKRNFELIVGRSLPEDGDPRYIGFVHGYDRKPQRRILDHLKKQGVQANQDITFITDGGEEVRSLAKMIAPASEHVLDWFHITMRITVLRQFAQGLENHDEQAGLNMLDALERIKWYLWHGNGYRVRGEISDLYCDAVAIETAYPNIRKFLMAIGEFRSYIAANDASLINYGERYRSGERISSALVEATVNAVISKRFAKKQQMQWSRTGAHLLLQTRTQTLDGSLRLTFKKWYPGMANDNHEPGNNSAAA</sequence>